<evidence type="ECO:0000256" key="7">
    <source>
        <dbReference type="ARBA" id="ARBA00022692"/>
    </source>
</evidence>
<evidence type="ECO:0000256" key="16">
    <source>
        <dbReference type="SAM" id="Phobius"/>
    </source>
</evidence>
<keyword evidence="5" id="KW-0597">Phosphoprotein</keyword>
<evidence type="ECO:0000256" key="12">
    <source>
        <dbReference type="ARBA" id="ARBA00023012"/>
    </source>
</evidence>
<dbReference type="PROSITE" id="PS50885">
    <property type="entry name" value="HAMP"/>
    <property type="match status" value="1"/>
</dbReference>
<feature type="transmembrane region" description="Helical" evidence="16">
    <location>
        <begin position="208"/>
        <end position="231"/>
    </location>
</feature>
<dbReference type="EMBL" id="BMNA01000001">
    <property type="protein sequence ID" value="GGL86015.1"/>
    <property type="molecule type" value="Genomic_DNA"/>
</dbReference>
<evidence type="ECO:0000256" key="8">
    <source>
        <dbReference type="ARBA" id="ARBA00022741"/>
    </source>
</evidence>
<evidence type="ECO:0000313" key="20">
    <source>
        <dbReference type="Proteomes" id="UP000655208"/>
    </source>
</evidence>
<evidence type="ECO:0000259" key="18">
    <source>
        <dbReference type="PROSITE" id="PS50885"/>
    </source>
</evidence>
<dbReference type="Pfam" id="PF02518">
    <property type="entry name" value="HATPase_c"/>
    <property type="match status" value="1"/>
</dbReference>
<dbReference type="InterPro" id="IPR047669">
    <property type="entry name" value="MtrAB_MtrB"/>
</dbReference>
<dbReference type="InterPro" id="IPR003660">
    <property type="entry name" value="HAMP_dom"/>
</dbReference>
<organism evidence="19 20">
    <name type="scientific">Nakamurella endophytica</name>
    <dbReference type="NCBI Taxonomy" id="1748367"/>
    <lineage>
        <taxon>Bacteria</taxon>
        <taxon>Bacillati</taxon>
        <taxon>Actinomycetota</taxon>
        <taxon>Actinomycetes</taxon>
        <taxon>Nakamurellales</taxon>
        <taxon>Nakamurellaceae</taxon>
        <taxon>Nakamurella</taxon>
    </lineage>
</organism>
<dbReference type="PROSITE" id="PS50109">
    <property type="entry name" value="HIS_KIN"/>
    <property type="match status" value="1"/>
</dbReference>
<protein>
    <recommendedName>
        <fullName evidence="14">Sensor histidine kinase MtrB</fullName>
        <ecNumber evidence="3">2.7.13.3</ecNumber>
    </recommendedName>
</protein>
<dbReference type="NCBIfam" id="NF040691">
    <property type="entry name" value="MtrAB_MtrB"/>
    <property type="match status" value="1"/>
</dbReference>
<dbReference type="Proteomes" id="UP000655208">
    <property type="component" value="Unassembled WGS sequence"/>
</dbReference>
<dbReference type="Pfam" id="PF00672">
    <property type="entry name" value="HAMP"/>
    <property type="match status" value="1"/>
</dbReference>
<keyword evidence="7 16" id="KW-0812">Transmembrane</keyword>
<dbReference type="SUPFAM" id="SSF158472">
    <property type="entry name" value="HAMP domain-like"/>
    <property type="match status" value="1"/>
</dbReference>
<dbReference type="FunFam" id="3.30.565.10:FF:000013">
    <property type="entry name" value="Two-component sensor histidine kinase"/>
    <property type="match status" value="1"/>
</dbReference>
<comment type="catalytic activity">
    <reaction evidence="1">
        <text>ATP + protein L-histidine = ADP + protein N-phospho-L-histidine.</text>
        <dbReference type="EC" id="2.7.13.3"/>
    </reaction>
</comment>
<gene>
    <name evidence="19" type="ORF">GCM10011594_02130</name>
</gene>
<accession>A0A917SJW7</accession>
<evidence type="ECO:0000256" key="15">
    <source>
        <dbReference type="SAM" id="MobiDB-lite"/>
    </source>
</evidence>
<evidence type="ECO:0000256" key="1">
    <source>
        <dbReference type="ARBA" id="ARBA00000085"/>
    </source>
</evidence>
<dbReference type="EC" id="2.7.13.3" evidence="3"/>
<keyword evidence="10" id="KW-0067">ATP-binding</keyword>
<keyword evidence="20" id="KW-1185">Reference proteome</keyword>
<dbReference type="InterPro" id="IPR050736">
    <property type="entry name" value="Sensor_HK_Regulatory"/>
</dbReference>
<dbReference type="GO" id="GO:0005886">
    <property type="term" value="C:plasma membrane"/>
    <property type="evidence" value="ECO:0007669"/>
    <property type="project" value="UniProtKB-SubCell"/>
</dbReference>
<evidence type="ECO:0000256" key="2">
    <source>
        <dbReference type="ARBA" id="ARBA00004651"/>
    </source>
</evidence>
<feature type="transmembrane region" description="Helical" evidence="16">
    <location>
        <begin position="25"/>
        <end position="48"/>
    </location>
</feature>
<keyword evidence="11 16" id="KW-1133">Transmembrane helix</keyword>
<dbReference type="Gene3D" id="6.10.340.10">
    <property type="match status" value="1"/>
</dbReference>
<keyword evidence="4" id="KW-1003">Cell membrane</keyword>
<dbReference type="RefSeq" id="WP_229673502.1">
    <property type="nucleotide sequence ID" value="NZ_BMNA01000001.1"/>
</dbReference>
<reference evidence="19" key="2">
    <citation type="submission" date="2020-09" db="EMBL/GenBank/DDBJ databases">
        <authorList>
            <person name="Sun Q."/>
            <person name="Zhou Y."/>
        </authorList>
    </citation>
    <scope>NUCLEOTIDE SEQUENCE</scope>
    <source>
        <strain evidence="19">CGMCC 4.7308</strain>
    </source>
</reference>
<dbReference type="SUPFAM" id="SSF47384">
    <property type="entry name" value="Homodimeric domain of signal transducing histidine kinase"/>
    <property type="match status" value="1"/>
</dbReference>
<evidence type="ECO:0000256" key="11">
    <source>
        <dbReference type="ARBA" id="ARBA00022989"/>
    </source>
</evidence>
<dbReference type="CDD" id="cd00075">
    <property type="entry name" value="HATPase"/>
    <property type="match status" value="1"/>
</dbReference>
<keyword evidence="12" id="KW-0902">Two-component regulatory system</keyword>
<evidence type="ECO:0000259" key="17">
    <source>
        <dbReference type="PROSITE" id="PS50109"/>
    </source>
</evidence>
<dbReference type="InterPro" id="IPR003661">
    <property type="entry name" value="HisK_dim/P_dom"/>
</dbReference>
<dbReference type="CDD" id="cd00082">
    <property type="entry name" value="HisKA"/>
    <property type="match status" value="1"/>
</dbReference>
<dbReference type="Gene3D" id="1.10.287.130">
    <property type="match status" value="1"/>
</dbReference>
<feature type="domain" description="HAMP" evidence="18">
    <location>
        <begin position="228"/>
        <end position="280"/>
    </location>
</feature>
<dbReference type="GO" id="GO:0000155">
    <property type="term" value="F:phosphorelay sensor kinase activity"/>
    <property type="evidence" value="ECO:0007669"/>
    <property type="project" value="InterPro"/>
</dbReference>
<feature type="region of interest" description="Disordered" evidence="15">
    <location>
        <begin position="517"/>
        <end position="567"/>
    </location>
</feature>
<keyword evidence="6" id="KW-0808">Transferase</keyword>
<evidence type="ECO:0000313" key="19">
    <source>
        <dbReference type="EMBL" id="GGL86015.1"/>
    </source>
</evidence>
<proteinExistence type="predicted"/>
<comment type="caution">
    <text evidence="19">The sequence shown here is derived from an EMBL/GenBank/DDBJ whole genome shotgun (WGS) entry which is preliminary data.</text>
</comment>
<evidence type="ECO:0000256" key="9">
    <source>
        <dbReference type="ARBA" id="ARBA00022777"/>
    </source>
</evidence>
<dbReference type="FunFam" id="1.10.287.130:FF:000010">
    <property type="entry name" value="Two-component sensor histidine kinase"/>
    <property type="match status" value="1"/>
</dbReference>
<evidence type="ECO:0000256" key="13">
    <source>
        <dbReference type="ARBA" id="ARBA00023136"/>
    </source>
</evidence>
<feature type="domain" description="Histidine kinase" evidence="17">
    <location>
        <begin position="295"/>
        <end position="512"/>
    </location>
</feature>
<dbReference type="InterPro" id="IPR005467">
    <property type="entry name" value="His_kinase_dom"/>
</dbReference>
<dbReference type="Pfam" id="PF00512">
    <property type="entry name" value="HisKA"/>
    <property type="match status" value="1"/>
</dbReference>
<dbReference type="InterPro" id="IPR004358">
    <property type="entry name" value="Sig_transdc_His_kin-like_C"/>
</dbReference>
<evidence type="ECO:0000256" key="5">
    <source>
        <dbReference type="ARBA" id="ARBA00022553"/>
    </source>
</evidence>
<dbReference type="PRINTS" id="PR00344">
    <property type="entry name" value="BCTRLSENSOR"/>
</dbReference>
<dbReference type="SUPFAM" id="SSF55874">
    <property type="entry name" value="ATPase domain of HSP90 chaperone/DNA topoisomerase II/histidine kinase"/>
    <property type="match status" value="1"/>
</dbReference>
<comment type="subcellular location">
    <subcellularLocation>
        <location evidence="2">Cell membrane</location>
        <topology evidence="2">Multi-pass membrane protein</topology>
    </subcellularLocation>
</comment>
<dbReference type="SMART" id="SM00388">
    <property type="entry name" value="HisKA"/>
    <property type="match status" value="1"/>
</dbReference>
<evidence type="ECO:0000256" key="3">
    <source>
        <dbReference type="ARBA" id="ARBA00012438"/>
    </source>
</evidence>
<keyword evidence="9 19" id="KW-0418">Kinase</keyword>
<dbReference type="PANTHER" id="PTHR43711">
    <property type="entry name" value="TWO-COMPONENT HISTIDINE KINASE"/>
    <property type="match status" value="1"/>
</dbReference>
<dbReference type="InterPro" id="IPR036097">
    <property type="entry name" value="HisK_dim/P_sf"/>
</dbReference>
<evidence type="ECO:0000256" key="14">
    <source>
        <dbReference type="ARBA" id="ARBA00035305"/>
    </source>
</evidence>
<evidence type="ECO:0000256" key="4">
    <source>
        <dbReference type="ARBA" id="ARBA00022475"/>
    </source>
</evidence>
<evidence type="ECO:0000256" key="6">
    <source>
        <dbReference type="ARBA" id="ARBA00022679"/>
    </source>
</evidence>
<dbReference type="PANTHER" id="PTHR43711:SF1">
    <property type="entry name" value="HISTIDINE KINASE 1"/>
    <property type="match status" value="1"/>
</dbReference>
<dbReference type="SMART" id="SM00304">
    <property type="entry name" value="HAMP"/>
    <property type="match status" value="1"/>
</dbReference>
<keyword evidence="13 16" id="KW-0472">Membrane</keyword>
<dbReference type="InterPro" id="IPR003594">
    <property type="entry name" value="HATPase_dom"/>
</dbReference>
<dbReference type="CDD" id="cd06225">
    <property type="entry name" value="HAMP"/>
    <property type="match status" value="1"/>
</dbReference>
<dbReference type="Gene3D" id="3.30.565.10">
    <property type="entry name" value="Histidine kinase-like ATPase, C-terminal domain"/>
    <property type="match status" value="1"/>
</dbReference>
<keyword evidence="8" id="KW-0547">Nucleotide-binding</keyword>
<dbReference type="InterPro" id="IPR036890">
    <property type="entry name" value="HATPase_C_sf"/>
</dbReference>
<sequence length="567" mass="59877">MTSVRALRHRLGLLRWRLSFIGRSLLLRAAVVTLIFSTLAMVGIGFILQSQITNRLLDSKRSAAVAEVAKAAATVDARMTGVDSDLSSVREALQRTLDELANPARSSSTGNQGAAAGSFDPVIAPSRSGPEDVLAVGPIADVPSSLRARVGEGYVATEYTRVVRDGVSVPALVAGSPATATTTEAFVVYLIFPLTFEQSTVAVVQNTLLVGGAGLVLVLTVIAVVVAAAVVRPVRRAAAVAGRLAAGDLAERMPVRGPVELTTLARSFNGMADAIRAQIRQLEEFGKLQRRFTSDVSHELRTPVTTVRMAADFLHGSRDELPPHLARSTELLVAELDRFESLLADLLEISRHDAGMAELAAEEIDVRGIVTAAVRATDAVAARAGVEITVALPDRPVLAQVDHRRVTRILRNLLNNAVDHAERGLVEVEMAADDQALAITVTDHGVGLKPGEAGLVFNRFWRADPSRQRHTGGTGLGLSIALEDARLHGGWLQASGQPGVGARFRLTLPLRQGQLVDSSPLPLRRPGDEPAELEAGSGSAVPGGPDALPLILPETLDPAATVGGESR</sequence>
<dbReference type="GO" id="GO:0005524">
    <property type="term" value="F:ATP binding"/>
    <property type="evidence" value="ECO:0007669"/>
    <property type="project" value="UniProtKB-KW"/>
</dbReference>
<evidence type="ECO:0000256" key="10">
    <source>
        <dbReference type="ARBA" id="ARBA00022840"/>
    </source>
</evidence>
<name>A0A917SJW7_9ACTN</name>
<dbReference type="SMART" id="SM00387">
    <property type="entry name" value="HATPase_c"/>
    <property type="match status" value="1"/>
</dbReference>
<dbReference type="AlphaFoldDB" id="A0A917SJW7"/>
<reference evidence="19" key="1">
    <citation type="journal article" date="2014" name="Int. J. Syst. Evol. Microbiol.">
        <title>Complete genome sequence of Corynebacterium casei LMG S-19264T (=DSM 44701T), isolated from a smear-ripened cheese.</title>
        <authorList>
            <consortium name="US DOE Joint Genome Institute (JGI-PGF)"/>
            <person name="Walter F."/>
            <person name="Albersmeier A."/>
            <person name="Kalinowski J."/>
            <person name="Ruckert C."/>
        </authorList>
    </citation>
    <scope>NUCLEOTIDE SEQUENCE</scope>
    <source>
        <strain evidence="19">CGMCC 4.7308</strain>
    </source>
</reference>